<dbReference type="RefSeq" id="WP_151598247.1">
    <property type="nucleotide sequence ID" value="NZ_WBMS02000042.1"/>
</dbReference>
<sequence length="94" mass="10244">MTVRWSREALEALGPVTDVPTTASVLQVSDWTVYEAIRRGEWTMTRVLRLGRMIKIPTNDLITLLYGAGPAAGPAADTVPEDATTHEPTPLRAV</sequence>
<keyword evidence="3" id="KW-1185">Reference proteome</keyword>
<comment type="caution">
    <text evidence="2">The sequence shown here is derived from an EMBL/GenBank/DDBJ whole genome shotgun (WGS) entry which is preliminary data.</text>
</comment>
<dbReference type="Proteomes" id="UP000462055">
    <property type="component" value="Unassembled WGS sequence"/>
</dbReference>
<gene>
    <name evidence="2" type="ORF">F8568_036800</name>
</gene>
<organism evidence="2 3">
    <name type="scientific">Actinomadura physcomitrii</name>
    <dbReference type="NCBI Taxonomy" id="2650748"/>
    <lineage>
        <taxon>Bacteria</taxon>
        <taxon>Bacillati</taxon>
        <taxon>Actinomycetota</taxon>
        <taxon>Actinomycetes</taxon>
        <taxon>Streptosporangiales</taxon>
        <taxon>Thermomonosporaceae</taxon>
        <taxon>Actinomadura</taxon>
    </lineage>
</organism>
<name>A0A6I4MJ41_9ACTN</name>
<evidence type="ECO:0000313" key="3">
    <source>
        <dbReference type="Proteomes" id="UP000462055"/>
    </source>
</evidence>
<dbReference type="EMBL" id="WBMS02000042">
    <property type="protein sequence ID" value="MWA05822.1"/>
    <property type="molecule type" value="Genomic_DNA"/>
</dbReference>
<evidence type="ECO:0000256" key="1">
    <source>
        <dbReference type="SAM" id="MobiDB-lite"/>
    </source>
</evidence>
<dbReference type="AlphaFoldDB" id="A0A6I4MJ41"/>
<protein>
    <recommendedName>
        <fullName evidence="4">Helix-turn-helix domain-containing protein</fullName>
    </recommendedName>
</protein>
<reference evidence="2" key="1">
    <citation type="submission" date="2019-12" db="EMBL/GenBank/DDBJ databases">
        <title>Actinomadura physcomitrii sp. nov., a novel actinomycete isolated from moss [Physcomitrium sphaericum (Ludw) Fuernr].</title>
        <authorList>
            <person name="Zhuang X."/>
        </authorList>
    </citation>
    <scope>NUCLEOTIDE SEQUENCE [LARGE SCALE GENOMIC DNA]</scope>
    <source>
        <strain evidence="2">LD22</strain>
    </source>
</reference>
<feature type="region of interest" description="Disordered" evidence="1">
    <location>
        <begin position="72"/>
        <end position="94"/>
    </location>
</feature>
<evidence type="ECO:0000313" key="2">
    <source>
        <dbReference type="EMBL" id="MWA05822.1"/>
    </source>
</evidence>
<accession>A0A6I4MJ41</accession>
<evidence type="ECO:0008006" key="4">
    <source>
        <dbReference type="Google" id="ProtNLM"/>
    </source>
</evidence>
<proteinExistence type="predicted"/>